<protein>
    <submittedName>
        <fullName evidence="1">RecA-family ATPase</fullName>
    </submittedName>
</protein>
<dbReference type="Pfam" id="PF13481">
    <property type="entry name" value="AAA_25"/>
    <property type="match status" value="1"/>
</dbReference>
<evidence type="ECO:0000313" key="1">
    <source>
        <dbReference type="EMBL" id="NYK08579.1"/>
    </source>
</evidence>
<dbReference type="RefSeq" id="WP_179699627.1">
    <property type="nucleotide sequence ID" value="NZ_BAAAHA010000004.1"/>
</dbReference>
<comment type="caution">
    <text evidence="1">The sequence shown here is derived from an EMBL/GenBank/DDBJ whole genome shotgun (WGS) entry which is preliminary data.</text>
</comment>
<organism evidence="1 2">
    <name type="scientific">Leifsonia naganoensis</name>
    <dbReference type="NCBI Taxonomy" id="150025"/>
    <lineage>
        <taxon>Bacteria</taxon>
        <taxon>Bacillati</taxon>
        <taxon>Actinomycetota</taxon>
        <taxon>Actinomycetes</taxon>
        <taxon>Micrococcales</taxon>
        <taxon>Microbacteriaceae</taxon>
        <taxon>Leifsonia</taxon>
    </lineage>
</organism>
<dbReference type="InterPro" id="IPR027417">
    <property type="entry name" value="P-loop_NTPase"/>
</dbReference>
<dbReference type="SUPFAM" id="SSF52540">
    <property type="entry name" value="P-loop containing nucleoside triphosphate hydrolases"/>
    <property type="match status" value="1"/>
</dbReference>
<proteinExistence type="predicted"/>
<dbReference type="Gene3D" id="3.40.50.300">
    <property type="entry name" value="P-loop containing nucleotide triphosphate hydrolases"/>
    <property type="match status" value="1"/>
</dbReference>
<gene>
    <name evidence="1" type="ORF">HNR14_000460</name>
</gene>
<dbReference type="Proteomes" id="UP000521075">
    <property type="component" value="Unassembled WGS sequence"/>
</dbReference>
<dbReference type="AlphaFoldDB" id="A0A853DM48"/>
<reference evidence="1 2" key="1">
    <citation type="submission" date="2020-07" db="EMBL/GenBank/DDBJ databases">
        <title>Sequencing the genomes of 1000 actinobacteria strains.</title>
        <authorList>
            <person name="Klenk H.-P."/>
        </authorList>
    </citation>
    <scope>NUCLEOTIDE SEQUENCE [LARGE SCALE GENOMIC DNA]</scope>
    <source>
        <strain evidence="1 2">DSM 15166</strain>
    </source>
</reference>
<evidence type="ECO:0000313" key="2">
    <source>
        <dbReference type="Proteomes" id="UP000521075"/>
    </source>
</evidence>
<accession>A0A853DM48</accession>
<dbReference type="EMBL" id="JACCHJ010000001">
    <property type="protein sequence ID" value="NYK08579.1"/>
    <property type="molecule type" value="Genomic_DNA"/>
</dbReference>
<name>A0A853DM48_9MICO</name>
<sequence>MAEARNARVLVDEIRTLRELLEAPAPLEVVADTFDEGTVCLLAGYWGTAKSFVGVSLGASLATGAPWFTRQVQQRRVLYIAAEGTYGIAARFDAWQKHHQITIPERELEVLTIPVQLNDAEKVEELCAAIRAHGYRFIVIDTLSKSIVGMDENSAKDMSGAVSALYDILDATNGGNVLVIHHTGKDKTTVRGSSALEAGVDIAYQIDRDGDLFRLHRTKRKDGPMEDERSFELIPVENTNSVVLSVRWSPDMTGNAKTVLSALVQNFGANGATKAELRSVVELASSSFFRAVKSLLDQGHIRNTGTDARPFYKPTSLDMENI</sequence>
<keyword evidence="2" id="KW-1185">Reference proteome</keyword>